<dbReference type="RefSeq" id="WP_152948407.1">
    <property type="nucleotide sequence ID" value="NZ_WHYR01000085.1"/>
</dbReference>
<dbReference type="Proteomes" id="UP000441717">
    <property type="component" value="Unassembled WGS sequence"/>
</dbReference>
<organism evidence="6 7">
    <name type="scientific">Desulfofundulus thermobenzoicus</name>
    <dbReference type="NCBI Taxonomy" id="29376"/>
    <lineage>
        <taxon>Bacteria</taxon>
        <taxon>Bacillati</taxon>
        <taxon>Bacillota</taxon>
        <taxon>Clostridia</taxon>
        <taxon>Eubacteriales</taxon>
        <taxon>Peptococcaceae</taxon>
        <taxon>Desulfofundulus</taxon>
    </lineage>
</organism>
<dbReference type="InterPro" id="IPR029016">
    <property type="entry name" value="GAF-like_dom_sf"/>
</dbReference>
<dbReference type="NCBIfam" id="TIGR00229">
    <property type="entry name" value="sensory_box"/>
    <property type="match status" value="1"/>
</dbReference>
<dbReference type="SMART" id="SM00267">
    <property type="entry name" value="GGDEF"/>
    <property type="match status" value="1"/>
</dbReference>
<evidence type="ECO:0000256" key="1">
    <source>
        <dbReference type="SAM" id="Phobius"/>
    </source>
</evidence>
<dbReference type="PROSITE" id="PS50887">
    <property type="entry name" value="GGDEF"/>
    <property type="match status" value="1"/>
</dbReference>
<evidence type="ECO:0000259" key="4">
    <source>
        <dbReference type="PROSITE" id="PS50883"/>
    </source>
</evidence>
<dbReference type="InterPro" id="IPR035965">
    <property type="entry name" value="PAS-like_dom_sf"/>
</dbReference>
<sequence>MAVTLFYLITGGLWILFSDRLLSLFVSAPPVLTFMQTIKGWFYVAITGGLLYVILRRWALEQERSLLLERSLRSIDDALIREKSLEEILGAVCDTVIGIGYPMCWLGLVEPDLAVRPVACRGLAPAALDRLQVSWEEVSSRRISRGTVNGTDEYLVYQDLRESGGHAPWLEEVRRLGYRSCASLPLRIHGQVLGVLNVGHRKRGAFSTHRLHTLLTIAQQATTVLYSARRREAFERLDYQHRLILNSVGDGILGVNREGIITFANRAVVEITRYDFNELFGQDLYEFLHSLKWNGTPCPREECKIFSAIKNGEVAREDDGLFWKKDGTAFPVEVTTAPIAEGNEVNGAVVVFKDISERKRYERQLAFLANHDPLTGFYNRYRFEEEVSAVLSRMRLRGIPGTMFFLDVDGFRSLNETLGHRAGDEIIVALAGVLKGMLHPGDILARPGSDEFVIFIIDEGHMRAGDLASDILDAVRQNVITVKGQLVGVTVSIGLAFFPEHGLSVEDLLSRAEMAMYRAKEKGRNQFYIFRPDETILQGVQQRLSWEKQIRRALEQDRFLLYFQPILDLRREEIHSYEALLRLQDERGEIIPPAVFLDTAERFGLICDIDRWVVRRAIQLIALWRKQGKDLTLNVNLSARAFSDPELFSLIYRELSLTGINPAQLILEITETATITSFRQAREFIGKLKTLGCRFALDDFGTGFSSFYYLKQLPVDYLKIDGSFIQNILHSHVDRQLVKAMVEMTRGLVKEIVAEFVENGETMKLLQDYGVDYAQGYYIGRPTGELVPDWLPDFPVCPAD</sequence>
<dbReference type="InterPro" id="IPR003018">
    <property type="entry name" value="GAF"/>
</dbReference>
<dbReference type="PROSITE" id="PS50883">
    <property type="entry name" value="EAL"/>
    <property type="match status" value="1"/>
</dbReference>
<dbReference type="Pfam" id="PF00563">
    <property type="entry name" value="EAL"/>
    <property type="match status" value="1"/>
</dbReference>
<dbReference type="SMART" id="SM00091">
    <property type="entry name" value="PAS"/>
    <property type="match status" value="1"/>
</dbReference>
<dbReference type="SUPFAM" id="SSF55781">
    <property type="entry name" value="GAF domain-like"/>
    <property type="match status" value="1"/>
</dbReference>
<feature type="domain" description="PAS" evidence="2">
    <location>
        <begin position="237"/>
        <end position="289"/>
    </location>
</feature>
<keyword evidence="1" id="KW-0812">Transmembrane</keyword>
<gene>
    <name evidence="6" type="ORF">GFC01_17190</name>
</gene>
<evidence type="ECO:0000259" key="2">
    <source>
        <dbReference type="PROSITE" id="PS50112"/>
    </source>
</evidence>
<dbReference type="PROSITE" id="PS50112">
    <property type="entry name" value="PAS"/>
    <property type="match status" value="1"/>
</dbReference>
<dbReference type="Pfam" id="PF13185">
    <property type="entry name" value="GAF_2"/>
    <property type="match status" value="1"/>
</dbReference>
<comment type="caution">
    <text evidence="6">The sequence shown here is derived from an EMBL/GenBank/DDBJ whole genome shotgun (WGS) entry which is preliminary data.</text>
</comment>
<dbReference type="PROSITE" id="PS50113">
    <property type="entry name" value="PAC"/>
    <property type="match status" value="1"/>
</dbReference>
<evidence type="ECO:0000259" key="5">
    <source>
        <dbReference type="PROSITE" id="PS50887"/>
    </source>
</evidence>
<dbReference type="NCBIfam" id="TIGR00254">
    <property type="entry name" value="GGDEF"/>
    <property type="match status" value="1"/>
</dbReference>
<feature type="domain" description="EAL" evidence="4">
    <location>
        <begin position="543"/>
        <end position="796"/>
    </location>
</feature>
<dbReference type="SMART" id="SM00052">
    <property type="entry name" value="EAL"/>
    <property type="match status" value="1"/>
</dbReference>
<dbReference type="InterPro" id="IPR000700">
    <property type="entry name" value="PAS-assoc_C"/>
</dbReference>
<dbReference type="Gene3D" id="3.20.20.450">
    <property type="entry name" value="EAL domain"/>
    <property type="match status" value="1"/>
</dbReference>
<dbReference type="InterPro" id="IPR052155">
    <property type="entry name" value="Biofilm_reg_signaling"/>
</dbReference>
<dbReference type="AlphaFoldDB" id="A0A6N7IV51"/>
<feature type="domain" description="PAC" evidence="3">
    <location>
        <begin position="316"/>
        <end position="367"/>
    </location>
</feature>
<evidence type="ECO:0000313" key="6">
    <source>
        <dbReference type="EMBL" id="MQL53960.1"/>
    </source>
</evidence>
<dbReference type="EMBL" id="WHYR01000085">
    <property type="protein sequence ID" value="MQL53960.1"/>
    <property type="molecule type" value="Genomic_DNA"/>
</dbReference>
<dbReference type="InterPro" id="IPR043128">
    <property type="entry name" value="Rev_trsase/Diguanyl_cyclase"/>
</dbReference>
<dbReference type="Pfam" id="PF00990">
    <property type="entry name" value="GGDEF"/>
    <property type="match status" value="1"/>
</dbReference>
<feature type="domain" description="GGDEF" evidence="5">
    <location>
        <begin position="399"/>
        <end position="532"/>
    </location>
</feature>
<protein>
    <submittedName>
        <fullName evidence="6">EAL domain-containing protein</fullName>
    </submittedName>
</protein>
<keyword evidence="1" id="KW-1133">Transmembrane helix</keyword>
<dbReference type="Pfam" id="PF13426">
    <property type="entry name" value="PAS_9"/>
    <property type="match status" value="1"/>
</dbReference>
<name>A0A6N7IV51_9FIRM</name>
<dbReference type="PANTHER" id="PTHR44757:SF2">
    <property type="entry name" value="BIOFILM ARCHITECTURE MAINTENANCE PROTEIN MBAA"/>
    <property type="match status" value="1"/>
</dbReference>
<dbReference type="CDD" id="cd01948">
    <property type="entry name" value="EAL"/>
    <property type="match status" value="1"/>
</dbReference>
<evidence type="ECO:0000259" key="3">
    <source>
        <dbReference type="PROSITE" id="PS50113"/>
    </source>
</evidence>
<feature type="transmembrane region" description="Helical" evidence="1">
    <location>
        <begin position="6"/>
        <end position="28"/>
    </location>
</feature>
<dbReference type="InterPro" id="IPR001633">
    <property type="entry name" value="EAL_dom"/>
</dbReference>
<dbReference type="SUPFAM" id="SSF55785">
    <property type="entry name" value="PYP-like sensor domain (PAS domain)"/>
    <property type="match status" value="1"/>
</dbReference>
<dbReference type="PANTHER" id="PTHR44757">
    <property type="entry name" value="DIGUANYLATE CYCLASE DGCP"/>
    <property type="match status" value="1"/>
</dbReference>
<proteinExistence type="predicted"/>
<keyword evidence="1" id="KW-0472">Membrane</keyword>
<dbReference type="CDD" id="cd00130">
    <property type="entry name" value="PAS"/>
    <property type="match status" value="1"/>
</dbReference>
<accession>A0A6N7IV51</accession>
<feature type="transmembrane region" description="Helical" evidence="1">
    <location>
        <begin position="40"/>
        <end position="59"/>
    </location>
</feature>
<dbReference type="SUPFAM" id="SSF141868">
    <property type="entry name" value="EAL domain-like"/>
    <property type="match status" value="1"/>
</dbReference>
<dbReference type="Gene3D" id="3.30.450.20">
    <property type="entry name" value="PAS domain"/>
    <property type="match status" value="1"/>
</dbReference>
<dbReference type="CDD" id="cd01949">
    <property type="entry name" value="GGDEF"/>
    <property type="match status" value="1"/>
</dbReference>
<dbReference type="SUPFAM" id="SSF55073">
    <property type="entry name" value="Nucleotide cyclase"/>
    <property type="match status" value="1"/>
</dbReference>
<dbReference type="InterPro" id="IPR029787">
    <property type="entry name" value="Nucleotide_cyclase"/>
</dbReference>
<evidence type="ECO:0000313" key="7">
    <source>
        <dbReference type="Proteomes" id="UP000441717"/>
    </source>
</evidence>
<dbReference type="OrthoDB" id="9798098at2"/>
<keyword evidence="7" id="KW-1185">Reference proteome</keyword>
<dbReference type="Gene3D" id="3.30.70.270">
    <property type="match status" value="1"/>
</dbReference>
<dbReference type="Gene3D" id="3.30.450.40">
    <property type="match status" value="1"/>
</dbReference>
<reference evidence="6 7" key="1">
    <citation type="submission" date="2019-10" db="EMBL/GenBank/DDBJ databases">
        <title>Comparative genomics of sulfur disproportionating microorganisms.</title>
        <authorList>
            <person name="Ward L.M."/>
            <person name="Bertran E."/>
            <person name="Johnston D."/>
        </authorList>
    </citation>
    <scope>NUCLEOTIDE SEQUENCE [LARGE SCALE GENOMIC DNA]</scope>
    <source>
        <strain evidence="6 7">DSM 14055</strain>
    </source>
</reference>
<dbReference type="InterPro" id="IPR000160">
    <property type="entry name" value="GGDEF_dom"/>
</dbReference>
<dbReference type="InterPro" id="IPR035919">
    <property type="entry name" value="EAL_sf"/>
</dbReference>
<dbReference type="InterPro" id="IPR000014">
    <property type="entry name" value="PAS"/>
</dbReference>